<reference evidence="1 2" key="1">
    <citation type="submission" date="2014-12" db="EMBL/GenBank/DDBJ databases">
        <title>Genome sequence of Morococcus cerebrosus.</title>
        <authorList>
            <person name="Shin S.-K."/>
            <person name="Yi H."/>
        </authorList>
    </citation>
    <scope>NUCLEOTIDE SEQUENCE [LARGE SCALE GENOMIC DNA]</scope>
    <source>
        <strain evidence="1 2">CIP 81.93</strain>
    </source>
</reference>
<dbReference type="AlphaFoldDB" id="A0A0C1E3T4"/>
<name>A0A0C1E3T4_9NEIS</name>
<evidence type="ECO:0000313" key="1">
    <source>
        <dbReference type="EMBL" id="KIC06529.1"/>
    </source>
</evidence>
<accession>A0A0C1E3T4</accession>
<gene>
    <name evidence="1" type="ORF">MCC93_20420</name>
</gene>
<organism evidence="1 2">
    <name type="scientific">Morococcus cerebrosus</name>
    <dbReference type="NCBI Taxonomy" id="1056807"/>
    <lineage>
        <taxon>Bacteria</taxon>
        <taxon>Pseudomonadati</taxon>
        <taxon>Pseudomonadota</taxon>
        <taxon>Betaproteobacteria</taxon>
        <taxon>Neisseriales</taxon>
        <taxon>Neisseriaceae</taxon>
        <taxon>Morococcus</taxon>
    </lineage>
</organism>
<protein>
    <submittedName>
        <fullName evidence="1">Uncharacterized protein</fullName>
    </submittedName>
</protein>
<dbReference type="Proteomes" id="UP000031390">
    <property type="component" value="Unassembled WGS sequence"/>
</dbReference>
<comment type="caution">
    <text evidence="1">The sequence shown here is derived from an EMBL/GenBank/DDBJ whole genome shotgun (WGS) entry which is preliminary data.</text>
</comment>
<dbReference type="EMBL" id="JUFZ01000099">
    <property type="protein sequence ID" value="KIC06529.1"/>
    <property type="molecule type" value="Genomic_DNA"/>
</dbReference>
<sequence length="38" mass="4060">MDNNDCTSSEIRSARSFGEAVKKVAALPPSFPPRPVLA</sequence>
<proteinExistence type="predicted"/>
<dbReference type="PATRIC" id="fig|1056807.3.peg.1960"/>
<evidence type="ECO:0000313" key="2">
    <source>
        <dbReference type="Proteomes" id="UP000031390"/>
    </source>
</evidence>